<accession>A0A177N421</accession>
<evidence type="ECO:0000313" key="2">
    <source>
        <dbReference type="EMBL" id="OAI12595.1"/>
    </source>
</evidence>
<evidence type="ECO:0000256" key="1">
    <source>
        <dbReference type="SAM" id="Coils"/>
    </source>
</evidence>
<keyword evidence="1" id="KW-0175">Coiled coil</keyword>
<sequence>MNLSHKTYTELKQDAQTVRQAIIDKQAERQAIADDIAILSEKIDNLSRTLQREEHAAASASRLKQPTMTALEFIAHRKELEAMRAELPGLNEAVAFLDRFINEFHGQLRLINSWQERRIQLSSKDLAPQLAARIADSLGDDFKLLVAAVVVSNEKSMGYSLDVKSLFFRETSISVFNELLNILTKTEGYQLPDLNAAKQCVAEQLEAVA</sequence>
<comment type="caution">
    <text evidence="2">The sequence shown here is derived from an EMBL/GenBank/DDBJ whole genome shotgun (WGS) entry which is preliminary data.</text>
</comment>
<dbReference type="Proteomes" id="UP000078476">
    <property type="component" value="Unassembled WGS sequence"/>
</dbReference>
<dbReference type="EMBL" id="LUUI01000128">
    <property type="protein sequence ID" value="OAI12595.1"/>
    <property type="molecule type" value="Genomic_DNA"/>
</dbReference>
<protein>
    <submittedName>
        <fullName evidence="2">Uncharacterized protein</fullName>
    </submittedName>
</protein>
<name>A0A177N421_9GAMM</name>
<evidence type="ECO:0000313" key="3">
    <source>
        <dbReference type="Proteomes" id="UP000078476"/>
    </source>
</evidence>
<reference evidence="2 3" key="1">
    <citation type="submission" date="2016-03" db="EMBL/GenBank/DDBJ databases">
        <authorList>
            <person name="Ploux O."/>
        </authorList>
    </citation>
    <scope>NUCLEOTIDE SEQUENCE [LARGE SCALE GENOMIC DNA]</scope>
    <source>
        <strain evidence="2 3">R-45370</strain>
    </source>
</reference>
<dbReference type="STRING" id="980561.A1359_13745"/>
<dbReference type="RefSeq" id="WP_066985293.1">
    <property type="nucleotide sequence ID" value="NZ_LUUI01000128.1"/>
</dbReference>
<feature type="coiled-coil region" evidence="1">
    <location>
        <begin position="36"/>
        <end position="63"/>
    </location>
</feature>
<organism evidence="2 3">
    <name type="scientific">Methylomonas lenta</name>
    <dbReference type="NCBI Taxonomy" id="980561"/>
    <lineage>
        <taxon>Bacteria</taxon>
        <taxon>Pseudomonadati</taxon>
        <taxon>Pseudomonadota</taxon>
        <taxon>Gammaproteobacteria</taxon>
        <taxon>Methylococcales</taxon>
        <taxon>Methylococcaceae</taxon>
        <taxon>Methylomonas</taxon>
    </lineage>
</organism>
<keyword evidence="3" id="KW-1185">Reference proteome</keyword>
<gene>
    <name evidence="2" type="ORF">A1359_13745</name>
</gene>
<proteinExistence type="predicted"/>
<dbReference type="AlphaFoldDB" id="A0A177N421"/>